<dbReference type="InterPro" id="IPR002713">
    <property type="entry name" value="FF_domain"/>
</dbReference>
<feature type="region of interest" description="Disordered" evidence="2">
    <location>
        <begin position="576"/>
        <end position="762"/>
    </location>
</feature>
<feature type="domain" description="FF" evidence="4">
    <location>
        <begin position="234"/>
        <end position="289"/>
    </location>
</feature>
<organism evidence="5 6">
    <name type="scientific">Zasmidium cellare</name>
    <name type="common">Wine cellar mold</name>
    <name type="synonym">Racodium cellare</name>
    <dbReference type="NCBI Taxonomy" id="395010"/>
    <lineage>
        <taxon>Eukaryota</taxon>
        <taxon>Fungi</taxon>
        <taxon>Dikarya</taxon>
        <taxon>Ascomycota</taxon>
        <taxon>Pezizomycotina</taxon>
        <taxon>Dothideomycetes</taxon>
        <taxon>Dothideomycetidae</taxon>
        <taxon>Mycosphaerellales</taxon>
        <taxon>Mycosphaerellaceae</taxon>
        <taxon>Zasmidium</taxon>
    </lineage>
</organism>
<dbReference type="SUPFAM" id="SSF51045">
    <property type="entry name" value="WW domain"/>
    <property type="match status" value="2"/>
</dbReference>
<feature type="compositionally biased region" description="Basic and acidic residues" evidence="2">
    <location>
        <begin position="614"/>
        <end position="636"/>
    </location>
</feature>
<dbReference type="PANTHER" id="PTHR11864:SF0">
    <property type="entry name" value="PRP40 PRE-MRNA PROCESSING FACTOR 40 HOMOLOG A (YEAST)"/>
    <property type="match status" value="1"/>
</dbReference>
<dbReference type="InterPro" id="IPR039726">
    <property type="entry name" value="Prp40-like"/>
</dbReference>
<feature type="compositionally biased region" description="Basic and acidic residues" evidence="2">
    <location>
        <begin position="576"/>
        <end position="607"/>
    </location>
</feature>
<feature type="compositionally biased region" description="Basic and acidic residues" evidence="2">
    <location>
        <begin position="734"/>
        <end position="747"/>
    </location>
</feature>
<dbReference type="PROSITE" id="PS50020">
    <property type="entry name" value="WW_DOMAIN_2"/>
    <property type="match status" value="2"/>
</dbReference>
<evidence type="ECO:0000259" key="3">
    <source>
        <dbReference type="PROSITE" id="PS50020"/>
    </source>
</evidence>
<keyword evidence="1" id="KW-0175">Coiled coil</keyword>
<evidence type="ECO:0000256" key="2">
    <source>
        <dbReference type="SAM" id="MobiDB-lite"/>
    </source>
</evidence>
<feature type="compositionally biased region" description="Basic and acidic residues" evidence="2">
    <location>
        <begin position="647"/>
        <end position="692"/>
    </location>
</feature>
<dbReference type="Pfam" id="PF25432">
    <property type="entry name" value="FF_PRPF40A"/>
    <property type="match status" value="1"/>
</dbReference>
<feature type="domain" description="WW" evidence="3">
    <location>
        <begin position="45"/>
        <end position="78"/>
    </location>
</feature>
<dbReference type="SUPFAM" id="SSF81698">
    <property type="entry name" value="FF domain"/>
    <property type="match status" value="5"/>
</dbReference>
<dbReference type="Pfam" id="PF00397">
    <property type="entry name" value="WW"/>
    <property type="match status" value="2"/>
</dbReference>
<dbReference type="PROSITE" id="PS51676">
    <property type="entry name" value="FF"/>
    <property type="match status" value="3"/>
</dbReference>
<comment type="caution">
    <text evidence="5">The sequence shown here is derived from an EMBL/GenBank/DDBJ whole genome shotgun (WGS) entry which is preliminary data.</text>
</comment>
<accession>A0ABR0F581</accession>
<dbReference type="SMART" id="SM00456">
    <property type="entry name" value="WW"/>
    <property type="match status" value="2"/>
</dbReference>
<dbReference type="Gene3D" id="1.10.10.440">
    <property type="entry name" value="FF domain"/>
    <property type="match status" value="5"/>
</dbReference>
<keyword evidence="6" id="KW-1185">Reference proteome</keyword>
<reference evidence="5 6" key="1">
    <citation type="journal article" date="2023" name="G3 (Bethesda)">
        <title>A chromosome-level genome assembly of Zasmidium syzygii isolated from banana leaves.</title>
        <authorList>
            <person name="van Westerhoven A.C."/>
            <person name="Mehrabi R."/>
            <person name="Talebi R."/>
            <person name="Steentjes M.B.F."/>
            <person name="Corcolon B."/>
            <person name="Chong P.A."/>
            <person name="Kema G.H.J."/>
            <person name="Seidl M.F."/>
        </authorList>
    </citation>
    <scope>NUCLEOTIDE SEQUENCE [LARGE SCALE GENOMIC DNA]</scope>
    <source>
        <strain evidence="5 6">P124</strain>
    </source>
</reference>
<feature type="domain" description="FF" evidence="4">
    <location>
        <begin position="379"/>
        <end position="441"/>
    </location>
</feature>
<feature type="region of interest" description="Disordered" evidence="2">
    <location>
        <begin position="26"/>
        <end position="62"/>
    </location>
</feature>
<dbReference type="InterPro" id="IPR001202">
    <property type="entry name" value="WW_dom"/>
</dbReference>
<feature type="coiled-coil region" evidence="1">
    <location>
        <begin position="205"/>
        <end position="244"/>
    </location>
</feature>
<feature type="domain" description="WW" evidence="3">
    <location>
        <begin position="1"/>
        <end position="31"/>
    </location>
</feature>
<sequence>MSAWAAAQTAEGRTYYWNKTTKATSWEKPADFDAPATPATPATPAGNAADWSEAKAPDGRPYYYNKITRETRWEIPEELKQQQQLQVNGHSDFVAGGGRPDFGRQGFGDDRAPRGEGRGHGLPQKPSFDGPRDGGGGGGRPWEGRQESMGFRGPMPAKTDEPEYGSAEAAEEAFFKLLKQHKVTPDTEWVDALRLVVRERDFRAIKDAKDRKQAFEKYCQEVRAQEKSREKERKEKTKEEFRQMLTTHDEIKHYTRWKTARPFIEREAVFKSAGDEDEKRRMFDEYILELKKKHVENEAARRKLAQQELDSMLKVLIVDPDTRWADAEDLIMSNDRFVSDEIFKTLSKVDVFSSFESHMKALERLANDTTQKEKQLRKRHERKARDAFKQLLNEKLKEGKIKAGSLWQDVRPLIADDERYLNYLGTPGSDAIELFWDIVEDEERKLRSKRNDALDVLEERRWEMTLDTSLEQFAEVMQSHPRTSNFRDDEVAMIFDRLMDKIKKRNEANKADIERQKKDSIDQIRSAMKRVEPPISVDDTYEEVAQRLAGQRDFQAADEDMRKSAYDKYMRRLKERDDHDRDRARRERERELDRRNGSRRDDRDRERERRHRTRTPEVDPYEADRRKAQEVRERQYNRKASFGLSPPRRDDRYERDRRPDPRDFYDRERRERERERERNYIDRSDPRDKASKTLDYGDDDVVGSRPGSIRKRRDSDGSVSSRRDQKRTRRDRRTRSPEPEGVLKEDAPALQSGSEEGEIEEI</sequence>
<feature type="domain" description="FF" evidence="4">
    <location>
        <begin position="164"/>
        <end position="221"/>
    </location>
</feature>
<dbReference type="Pfam" id="PF01846">
    <property type="entry name" value="FF"/>
    <property type="match status" value="3"/>
</dbReference>
<evidence type="ECO:0000259" key="4">
    <source>
        <dbReference type="PROSITE" id="PS51676"/>
    </source>
</evidence>
<protein>
    <submittedName>
        <fullName evidence="5">Uncharacterized protein</fullName>
    </submittedName>
</protein>
<proteinExistence type="predicted"/>
<feature type="compositionally biased region" description="Basic residues" evidence="2">
    <location>
        <begin position="724"/>
        <end position="733"/>
    </location>
</feature>
<dbReference type="PANTHER" id="PTHR11864">
    <property type="entry name" value="PRE-MRNA-PROCESSING PROTEIN PRP40"/>
    <property type="match status" value="1"/>
</dbReference>
<dbReference type="Gene3D" id="2.20.70.10">
    <property type="match status" value="2"/>
</dbReference>
<dbReference type="EMBL" id="JAXOVC010000001">
    <property type="protein sequence ID" value="KAK4508466.1"/>
    <property type="molecule type" value="Genomic_DNA"/>
</dbReference>
<dbReference type="SMART" id="SM00441">
    <property type="entry name" value="FF"/>
    <property type="match status" value="4"/>
</dbReference>
<dbReference type="Proteomes" id="UP001305779">
    <property type="component" value="Unassembled WGS sequence"/>
</dbReference>
<evidence type="ECO:0000313" key="5">
    <source>
        <dbReference type="EMBL" id="KAK4508466.1"/>
    </source>
</evidence>
<evidence type="ECO:0000256" key="1">
    <source>
        <dbReference type="SAM" id="Coils"/>
    </source>
</evidence>
<feature type="compositionally biased region" description="Low complexity" evidence="2">
    <location>
        <begin position="32"/>
        <end position="50"/>
    </location>
</feature>
<dbReference type="InterPro" id="IPR036517">
    <property type="entry name" value="FF_domain_sf"/>
</dbReference>
<dbReference type="InterPro" id="IPR036020">
    <property type="entry name" value="WW_dom_sf"/>
</dbReference>
<gene>
    <name evidence="5" type="ORF">PRZ48_002205</name>
</gene>
<name>A0ABR0F581_ZASCE</name>
<dbReference type="PROSITE" id="PS01159">
    <property type="entry name" value="WW_DOMAIN_1"/>
    <property type="match status" value="2"/>
</dbReference>
<feature type="coiled-coil region" evidence="1">
    <location>
        <begin position="499"/>
        <end position="530"/>
    </location>
</feature>
<evidence type="ECO:0000313" key="6">
    <source>
        <dbReference type="Proteomes" id="UP001305779"/>
    </source>
</evidence>
<dbReference type="CDD" id="cd00201">
    <property type="entry name" value="WW"/>
    <property type="match status" value="2"/>
</dbReference>
<feature type="compositionally biased region" description="Basic and acidic residues" evidence="2">
    <location>
        <begin position="107"/>
        <end position="119"/>
    </location>
</feature>
<feature type="region of interest" description="Disordered" evidence="2">
    <location>
        <begin position="75"/>
        <end position="166"/>
    </location>
</feature>